<dbReference type="SUPFAM" id="SSF54277">
    <property type="entry name" value="CAD &amp; PB1 domains"/>
    <property type="match status" value="1"/>
</dbReference>
<dbReference type="InterPro" id="IPR001683">
    <property type="entry name" value="PX_dom"/>
</dbReference>
<reference evidence="9" key="1">
    <citation type="submission" date="2018-08" db="EMBL/GenBank/DDBJ databases">
        <title>Draft genome sequence of azole-resistant Aspergillus thermomutatus (Neosartorya pseudofischeri) strain HMR AF 39, isolated from a human nasal aspirate.</title>
        <authorList>
            <person name="Parent-Michaud M."/>
            <person name="Dufresne P.J."/>
            <person name="Fournier E."/>
            <person name="Martineau C."/>
            <person name="Moreira S."/>
            <person name="Perkins V."/>
            <person name="De Repentigny L."/>
            <person name="Dufresne S.F."/>
        </authorList>
    </citation>
    <scope>NUCLEOTIDE SEQUENCE [LARGE SCALE GENOMIC DNA]</scope>
    <source>
        <strain evidence="9">HMR AF 39</strain>
    </source>
</reference>
<dbReference type="GO" id="GO:1902494">
    <property type="term" value="C:catalytic complex"/>
    <property type="evidence" value="ECO:0007669"/>
    <property type="project" value="UniProtKB-ARBA"/>
</dbReference>
<dbReference type="SMART" id="SM00312">
    <property type="entry name" value="PX"/>
    <property type="match status" value="1"/>
</dbReference>
<dbReference type="FunFam" id="3.10.20.90:FF:000250">
    <property type="entry name" value="Protein kinase activator Bem1"/>
    <property type="match status" value="1"/>
</dbReference>
<dbReference type="FunFam" id="2.30.30.40:FF:000093">
    <property type="entry name" value="Protein kinase activator Bem1"/>
    <property type="match status" value="1"/>
</dbReference>
<dbReference type="GO" id="GO:0030427">
    <property type="term" value="C:site of polarized growth"/>
    <property type="evidence" value="ECO:0007669"/>
    <property type="project" value="UniProtKB-ARBA"/>
</dbReference>
<dbReference type="PROSITE" id="PS51745">
    <property type="entry name" value="PB1"/>
    <property type="match status" value="1"/>
</dbReference>
<dbReference type="SUPFAM" id="SSF64268">
    <property type="entry name" value="PX domain"/>
    <property type="match status" value="1"/>
</dbReference>
<dbReference type="InterPro" id="IPR036028">
    <property type="entry name" value="SH3-like_dom_sf"/>
</dbReference>
<dbReference type="PROSITE" id="PS50002">
    <property type="entry name" value="SH3"/>
    <property type="match status" value="2"/>
</dbReference>
<evidence type="ECO:0000259" key="7">
    <source>
        <dbReference type="PROSITE" id="PS50250"/>
    </source>
</evidence>
<evidence type="ECO:0008006" key="11">
    <source>
        <dbReference type="Google" id="ProtNLM"/>
    </source>
</evidence>
<evidence type="ECO:0000256" key="4">
    <source>
        <dbReference type="SAM" id="MobiDB-lite"/>
    </source>
</evidence>
<dbReference type="CDD" id="cd11878">
    <property type="entry name" value="SH3_Bem1p_1"/>
    <property type="match status" value="1"/>
</dbReference>
<keyword evidence="10" id="KW-1185">Reference proteome</keyword>
<dbReference type="InterPro" id="IPR000717">
    <property type="entry name" value="PCI_dom"/>
</dbReference>
<dbReference type="PANTHER" id="PTHR12436">
    <property type="entry name" value="80 KDA MCM3-ASSOCIATED PROTEIN"/>
    <property type="match status" value="1"/>
</dbReference>
<dbReference type="Pfam" id="PF00564">
    <property type="entry name" value="PB1"/>
    <property type="match status" value="1"/>
</dbReference>
<dbReference type="GeneID" id="38124597"/>
<dbReference type="InterPro" id="IPR000270">
    <property type="entry name" value="PB1_dom"/>
</dbReference>
<dbReference type="Proteomes" id="UP000215305">
    <property type="component" value="Unassembled WGS sequence"/>
</dbReference>
<feature type="compositionally biased region" description="Basic and acidic residues" evidence="4">
    <location>
        <begin position="194"/>
        <end position="224"/>
    </location>
</feature>
<gene>
    <name evidence="9" type="ORF">CDV56_102623</name>
</gene>
<dbReference type="CDD" id="cd11879">
    <property type="entry name" value="SH3_Bem1p_2"/>
    <property type="match status" value="1"/>
</dbReference>
<evidence type="ECO:0000256" key="3">
    <source>
        <dbReference type="PROSITE-ProRule" id="PRU00192"/>
    </source>
</evidence>
<dbReference type="OrthoDB" id="548867at2759"/>
<keyword evidence="2" id="KW-0677">Repeat</keyword>
<dbReference type="FunFam" id="1.25.40.990:FF:000006">
    <property type="entry name" value="Putative SAC3/GANP domain protein"/>
    <property type="match status" value="1"/>
</dbReference>
<feature type="region of interest" description="Disordered" evidence="4">
    <location>
        <begin position="914"/>
        <end position="986"/>
    </location>
</feature>
<accession>A0A397HC84</accession>
<dbReference type="InterPro" id="IPR045107">
    <property type="entry name" value="SAC3/GANP/THP3"/>
</dbReference>
<dbReference type="InterPro" id="IPR053793">
    <property type="entry name" value="PB1-like"/>
</dbReference>
<feature type="domain" description="PB1" evidence="8">
    <location>
        <begin position="992"/>
        <end position="1069"/>
    </location>
</feature>
<dbReference type="FunFam" id="3.30.1520.10:FF:000041">
    <property type="entry name" value="Protein kinase activator Bem1"/>
    <property type="match status" value="1"/>
</dbReference>
<dbReference type="GO" id="GO:0051130">
    <property type="term" value="P:positive regulation of cellular component organization"/>
    <property type="evidence" value="ECO:0007669"/>
    <property type="project" value="UniProtKB-ARBA"/>
</dbReference>
<dbReference type="Pfam" id="PF00787">
    <property type="entry name" value="PX"/>
    <property type="match status" value="1"/>
</dbReference>
<evidence type="ECO:0000256" key="1">
    <source>
        <dbReference type="ARBA" id="ARBA00022443"/>
    </source>
</evidence>
<dbReference type="Pfam" id="PF00018">
    <property type="entry name" value="SH3_1"/>
    <property type="match status" value="2"/>
</dbReference>
<sequence length="1069" mass="119829">MSSGIPPWRATASATATAPHFPAHATPAYIPVQARRSFAHTSTTAMSPQPQPTTAQAPRKRVEWPAPLRLYVQRSFAPENQIPGVIRQEMEVKLKTVITEAAEKNQLEKINWDALPLPQVMIQNERNQILTNPDVSGWSASLVTAAQKPDTVTEDASRKRKSAEYQYGDKDSCPPWRQTNNHHAFGDRTTYSSADKRQRVDQKNPSKSKANLEMRRKRFEELRARYGSSPSSSRGESPAPTANQGPVVGRCQELEKNYFRLTSAPNPDTVRPLHVLYKTLDLLKKKWKKDNNYGYICDQFKSLRQDLTVQHIRNEFTVSVYEIHARIALEKGDLGEYNQCQTQLRALYAQNLGGHPTEFKAYRILYFIHTRNWTAMNDALADLTAADKRDPAVKHALDVRSALALGNYHRFFQLYLDTPNMGAYLMDMFVDRERLSALAAICKAYKPDVKIRFITEELGFESDEQSAHFILDHASEDLLQEKDGSVRLLTSGKAAQLFEAAKSEAHRVVIKALYDYQPEPGNTQELAFSKGDFFHVISREDDLDWYEACNPLIPSARGLVPVSFFEVIGKNERDSGGSIDLHKKKESHDSGFSDRGAALFPSPDHTPTQLHHPPTALRMSTLGKASSAMVYGIVQYDFQAERPDELDAKAGEAIIVIAQSNPEWFVAKPIGRLGGPGLIPVSFIELRDMQTGQAVTDPLEAVKRAGVPRVEEWKKMTAEYKNSSITLGKIDSAASTMQSVTSGVEKMAMGRNSAGHTSQNGNAYGFHNRNASKASLPQHLSQPPMQNHHQPLVAPIAASIPRYCFDNDKYWYIIEAKMEDGRCWELSRYYHDFYDFQIALLTQFEEEAGNRGKPRTLPFMPGPVTHVTDAISNGRRQNLDEYIKKLLAMPSHISRCQLVRQLFAPRPGDFEIDPSAFGEDARYSGGSHHSSTQEASRSASRQSSQAQMSSHPDRTSHQRSQPSVSHPADRPAPMNRQASSLTQVSTTSSGGAMKVKVFFQDDLIAIRVPSDISFQQLREKLLDRLKVNEEIVVQYKDEPSGTYMDLNNDSDLDTAIQRNSKLTLHVGLA</sequence>
<feature type="region of interest" description="Disordered" evidence="4">
    <location>
        <begin position="146"/>
        <end position="247"/>
    </location>
</feature>
<feature type="region of interest" description="Disordered" evidence="4">
    <location>
        <begin position="40"/>
        <end position="61"/>
    </location>
</feature>
<dbReference type="Gene3D" id="1.25.40.990">
    <property type="match status" value="1"/>
</dbReference>
<dbReference type="InterPro" id="IPR001452">
    <property type="entry name" value="SH3_domain"/>
</dbReference>
<dbReference type="CDD" id="cd05992">
    <property type="entry name" value="PB1"/>
    <property type="match status" value="1"/>
</dbReference>
<proteinExistence type="predicted"/>
<feature type="domain" description="PX" evidence="6">
    <location>
        <begin position="790"/>
        <end position="910"/>
    </location>
</feature>
<dbReference type="GO" id="GO:0035091">
    <property type="term" value="F:phosphatidylinositol binding"/>
    <property type="evidence" value="ECO:0007669"/>
    <property type="project" value="InterPro"/>
</dbReference>
<feature type="domain" description="SH3" evidence="5">
    <location>
        <begin position="627"/>
        <end position="689"/>
    </location>
</feature>
<dbReference type="SUPFAM" id="SSF50044">
    <property type="entry name" value="SH3-domain"/>
    <property type="match status" value="2"/>
</dbReference>
<dbReference type="GO" id="GO:0005634">
    <property type="term" value="C:nucleus"/>
    <property type="evidence" value="ECO:0007669"/>
    <property type="project" value="TreeGrafter"/>
</dbReference>
<protein>
    <recommendedName>
        <fullName evidence="11">Protein scd2/ral3</fullName>
    </recommendedName>
</protein>
<dbReference type="InterPro" id="IPR035548">
    <property type="entry name" value="Bem1/Scd2_SH3_1"/>
</dbReference>
<dbReference type="FunFam" id="2.30.30.40:FF:000184">
    <property type="entry name" value="Protein kinase activator Bem1"/>
    <property type="match status" value="1"/>
</dbReference>
<evidence type="ECO:0000259" key="5">
    <source>
        <dbReference type="PROSITE" id="PS50002"/>
    </source>
</evidence>
<dbReference type="Gene3D" id="3.10.20.90">
    <property type="entry name" value="Phosphatidylinositol 3-kinase Catalytic Subunit, Chain A, domain 1"/>
    <property type="match status" value="1"/>
</dbReference>
<feature type="compositionally biased region" description="Low complexity" evidence="4">
    <location>
        <begin position="930"/>
        <end position="950"/>
    </location>
</feature>
<evidence type="ECO:0000259" key="8">
    <source>
        <dbReference type="PROSITE" id="PS51745"/>
    </source>
</evidence>
<dbReference type="PROSITE" id="PS50250">
    <property type="entry name" value="PCI"/>
    <property type="match status" value="1"/>
</dbReference>
<dbReference type="GO" id="GO:0060090">
    <property type="term" value="F:molecular adaptor activity"/>
    <property type="evidence" value="ECO:0007669"/>
    <property type="project" value="UniProtKB-ARBA"/>
</dbReference>
<dbReference type="PROSITE" id="PS50195">
    <property type="entry name" value="PX"/>
    <property type="match status" value="1"/>
</dbReference>
<dbReference type="InterPro" id="IPR035550">
    <property type="entry name" value="Bem1/Scd2_PX"/>
</dbReference>
<dbReference type="Gene3D" id="2.30.30.40">
    <property type="entry name" value="SH3 Domains"/>
    <property type="match status" value="2"/>
</dbReference>
<dbReference type="Gene3D" id="3.30.1520.10">
    <property type="entry name" value="Phox-like domain"/>
    <property type="match status" value="1"/>
</dbReference>
<dbReference type="VEuPathDB" id="FungiDB:CDV56_102623"/>
<keyword evidence="1 3" id="KW-0728">SH3 domain</keyword>
<dbReference type="SMART" id="SM00326">
    <property type="entry name" value="SH3"/>
    <property type="match status" value="2"/>
</dbReference>
<evidence type="ECO:0000259" key="6">
    <source>
        <dbReference type="PROSITE" id="PS50195"/>
    </source>
</evidence>
<dbReference type="AlphaFoldDB" id="A0A397HC84"/>
<dbReference type="InterPro" id="IPR005062">
    <property type="entry name" value="SAC3/GANP/THP3_conserved"/>
</dbReference>
<feature type="compositionally biased region" description="Low complexity" evidence="4">
    <location>
        <begin position="41"/>
        <end position="57"/>
    </location>
</feature>
<dbReference type="Pfam" id="PF03399">
    <property type="entry name" value="SAC3_GANP"/>
    <property type="match status" value="1"/>
</dbReference>
<evidence type="ECO:0000256" key="2">
    <source>
        <dbReference type="ARBA" id="ARBA00022737"/>
    </source>
</evidence>
<feature type="domain" description="PCI" evidence="7">
    <location>
        <begin position="333"/>
        <end position="502"/>
    </location>
</feature>
<dbReference type="RefSeq" id="XP_026616108.1">
    <property type="nucleotide sequence ID" value="XM_026756242.1"/>
</dbReference>
<comment type="caution">
    <text evidence="9">The sequence shown here is derived from an EMBL/GenBank/DDBJ whole genome shotgun (WGS) entry which is preliminary data.</text>
</comment>
<evidence type="ECO:0000313" key="9">
    <source>
        <dbReference type="EMBL" id="RHZ60567.1"/>
    </source>
</evidence>
<dbReference type="EMBL" id="NKHU02000051">
    <property type="protein sequence ID" value="RHZ60567.1"/>
    <property type="molecule type" value="Genomic_DNA"/>
</dbReference>
<dbReference type="InterPro" id="IPR035549">
    <property type="entry name" value="Bem1/Scd2_SH3_2"/>
</dbReference>
<organism evidence="9 10">
    <name type="scientific">Aspergillus thermomutatus</name>
    <name type="common">Neosartorya pseudofischeri</name>
    <dbReference type="NCBI Taxonomy" id="41047"/>
    <lineage>
        <taxon>Eukaryota</taxon>
        <taxon>Fungi</taxon>
        <taxon>Dikarya</taxon>
        <taxon>Ascomycota</taxon>
        <taxon>Pezizomycotina</taxon>
        <taxon>Eurotiomycetes</taxon>
        <taxon>Eurotiomycetidae</taxon>
        <taxon>Eurotiales</taxon>
        <taxon>Aspergillaceae</taxon>
        <taxon>Aspergillus</taxon>
        <taxon>Aspergillus subgen. Fumigati</taxon>
    </lineage>
</organism>
<name>A0A397HC84_ASPTH</name>
<feature type="domain" description="SH3" evidence="5">
    <location>
        <begin position="505"/>
        <end position="570"/>
    </location>
</feature>
<feature type="compositionally biased region" description="Polar residues" evidence="4">
    <location>
        <begin position="976"/>
        <end position="986"/>
    </location>
</feature>
<dbReference type="InterPro" id="IPR036871">
    <property type="entry name" value="PX_dom_sf"/>
</dbReference>
<dbReference type="SMART" id="SM00666">
    <property type="entry name" value="PB1"/>
    <property type="match status" value="1"/>
</dbReference>
<evidence type="ECO:0000313" key="10">
    <source>
        <dbReference type="Proteomes" id="UP000215305"/>
    </source>
</evidence>
<dbReference type="STRING" id="41047.A0A397HC84"/>
<dbReference type="CDD" id="cd06890">
    <property type="entry name" value="PX_Bem1p"/>
    <property type="match status" value="1"/>
</dbReference>
<feature type="compositionally biased region" description="Low complexity" evidence="4">
    <location>
        <begin position="225"/>
        <end position="240"/>
    </location>
</feature>
<dbReference type="GO" id="GO:0005938">
    <property type="term" value="C:cell cortex"/>
    <property type="evidence" value="ECO:0007669"/>
    <property type="project" value="UniProtKB-ARBA"/>
</dbReference>
<dbReference type="PANTHER" id="PTHR12436:SF4">
    <property type="entry name" value="LEUKOCYTE RECEPTOR CLUSTER MEMBER 8"/>
    <property type="match status" value="1"/>
</dbReference>